<dbReference type="EMBL" id="KE345571">
    <property type="protein sequence ID" value="EXC06852.1"/>
    <property type="molecule type" value="Genomic_DNA"/>
</dbReference>
<keyword evidence="2" id="KW-1185">Reference proteome</keyword>
<accession>W9SHD8</accession>
<evidence type="ECO:0000313" key="1">
    <source>
        <dbReference type="EMBL" id="EXC06852.1"/>
    </source>
</evidence>
<proteinExistence type="predicted"/>
<reference evidence="2" key="1">
    <citation type="submission" date="2013-01" db="EMBL/GenBank/DDBJ databases">
        <title>Draft Genome Sequence of a Mulberry Tree, Morus notabilis C.K. Schneid.</title>
        <authorList>
            <person name="He N."/>
            <person name="Zhao S."/>
        </authorList>
    </citation>
    <scope>NUCLEOTIDE SEQUENCE</scope>
</reference>
<name>W9SHD8_9ROSA</name>
<dbReference type="Proteomes" id="UP000030645">
    <property type="component" value="Unassembled WGS sequence"/>
</dbReference>
<organism evidence="1 2">
    <name type="scientific">Morus notabilis</name>
    <dbReference type="NCBI Taxonomy" id="981085"/>
    <lineage>
        <taxon>Eukaryota</taxon>
        <taxon>Viridiplantae</taxon>
        <taxon>Streptophyta</taxon>
        <taxon>Embryophyta</taxon>
        <taxon>Tracheophyta</taxon>
        <taxon>Spermatophyta</taxon>
        <taxon>Magnoliopsida</taxon>
        <taxon>eudicotyledons</taxon>
        <taxon>Gunneridae</taxon>
        <taxon>Pentapetalae</taxon>
        <taxon>rosids</taxon>
        <taxon>fabids</taxon>
        <taxon>Rosales</taxon>
        <taxon>Moraceae</taxon>
        <taxon>Moreae</taxon>
        <taxon>Morus</taxon>
    </lineage>
</organism>
<gene>
    <name evidence="1" type="ORF">L484_017318</name>
</gene>
<protein>
    <submittedName>
        <fullName evidence="1">Uncharacterized protein</fullName>
    </submittedName>
</protein>
<evidence type="ECO:0000313" key="2">
    <source>
        <dbReference type="Proteomes" id="UP000030645"/>
    </source>
</evidence>
<sequence length="100" mass="11396">MAANTPKERPVQAVNELLSQFLKQRGDNMEKNDLDREHYKKWRSSFAILRLVHEVLVLNLVTAITTVVTQVRSLATTIVFINRISSSVKIMTNIATRKST</sequence>
<dbReference type="AlphaFoldDB" id="W9SHD8"/>